<proteinExistence type="predicted"/>
<dbReference type="Proteomes" id="UP000030645">
    <property type="component" value="Unassembled WGS sequence"/>
</dbReference>
<gene>
    <name evidence="1" type="ORF">L484_008800</name>
</gene>
<keyword evidence="2" id="KW-1185">Reference proteome</keyword>
<sequence>MSSCGCDLSLELRKGERLYLSDHEGFNATNIGGYWQFMIFKCSGSGYGNGHGAANVAECLAVRPRAGLEFVRAVGLQAAIMESDASNAVDAVNKFSNADVSSAIALIVKDIREYLLASGGALRLLILFCRLTDLAP</sequence>
<accession>W9RMW4</accession>
<evidence type="ECO:0000313" key="1">
    <source>
        <dbReference type="EMBL" id="EXB61733.1"/>
    </source>
</evidence>
<evidence type="ECO:0000313" key="2">
    <source>
        <dbReference type="Proteomes" id="UP000030645"/>
    </source>
</evidence>
<dbReference type="AlphaFoldDB" id="W9RMW4"/>
<protein>
    <submittedName>
        <fullName evidence="1">Uncharacterized protein</fullName>
    </submittedName>
</protein>
<organism evidence="1 2">
    <name type="scientific">Morus notabilis</name>
    <dbReference type="NCBI Taxonomy" id="981085"/>
    <lineage>
        <taxon>Eukaryota</taxon>
        <taxon>Viridiplantae</taxon>
        <taxon>Streptophyta</taxon>
        <taxon>Embryophyta</taxon>
        <taxon>Tracheophyta</taxon>
        <taxon>Spermatophyta</taxon>
        <taxon>Magnoliopsida</taxon>
        <taxon>eudicotyledons</taxon>
        <taxon>Gunneridae</taxon>
        <taxon>Pentapetalae</taxon>
        <taxon>rosids</taxon>
        <taxon>fabids</taxon>
        <taxon>Rosales</taxon>
        <taxon>Moraceae</taxon>
        <taxon>Moreae</taxon>
        <taxon>Morus</taxon>
    </lineage>
</organism>
<dbReference type="EMBL" id="KE344417">
    <property type="protein sequence ID" value="EXB61733.1"/>
    <property type="molecule type" value="Genomic_DNA"/>
</dbReference>
<name>W9RMW4_9ROSA</name>
<reference evidence="2" key="1">
    <citation type="submission" date="2013-01" db="EMBL/GenBank/DDBJ databases">
        <title>Draft Genome Sequence of a Mulberry Tree, Morus notabilis C.K. Schneid.</title>
        <authorList>
            <person name="He N."/>
            <person name="Zhao S."/>
        </authorList>
    </citation>
    <scope>NUCLEOTIDE SEQUENCE</scope>
</reference>